<dbReference type="Pfam" id="PF01578">
    <property type="entry name" value="Cytochrom_C_asm"/>
    <property type="match status" value="1"/>
</dbReference>
<feature type="domain" description="Cytochrome c assembly protein" evidence="2">
    <location>
        <begin position="41"/>
        <end position="262"/>
    </location>
</feature>
<dbReference type="AlphaFoldDB" id="A0A448F5Z5"/>
<keyword evidence="1" id="KW-1133">Transmembrane helix</keyword>
<feature type="transmembrane region" description="Helical" evidence="1">
    <location>
        <begin position="128"/>
        <end position="156"/>
    </location>
</feature>
<evidence type="ECO:0000313" key="4">
    <source>
        <dbReference type="Proteomes" id="UP000272690"/>
    </source>
</evidence>
<dbReference type="GO" id="GO:0020037">
    <property type="term" value="F:heme binding"/>
    <property type="evidence" value="ECO:0007669"/>
    <property type="project" value="InterPro"/>
</dbReference>
<dbReference type="GeneID" id="49634537"/>
<feature type="transmembrane region" description="Helical" evidence="1">
    <location>
        <begin position="181"/>
        <end position="203"/>
    </location>
</feature>
<evidence type="ECO:0000259" key="2">
    <source>
        <dbReference type="Pfam" id="PF01578"/>
    </source>
</evidence>
<feature type="transmembrane region" description="Helical" evidence="1">
    <location>
        <begin position="37"/>
        <end position="55"/>
    </location>
</feature>
<protein>
    <submittedName>
        <fullName evidence="3">Inner membrane protein ypjD</fullName>
    </submittedName>
</protein>
<dbReference type="InterPro" id="IPR002541">
    <property type="entry name" value="Cyt_c_assembly"/>
</dbReference>
<feature type="transmembrane region" description="Helical" evidence="1">
    <location>
        <begin position="67"/>
        <end position="89"/>
    </location>
</feature>
<feature type="transmembrane region" description="Helical" evidence="1">
    <location>
        <begin position="96"/>
        <end position="116"/>
    </location>
</feature>
<accession>A0A448F5Z5</accession>
<keyword evidence="1" id="KW-0812">Transmembrane</keyword>
<sequence length="264" mass="29880">MWFAILSIAFYLFSVLLIAPILLNAQVGDGQTKPKKTLFFLTALCAIIFHVMSTFPLLQDLAARQTFSIMEVASLMSVMIAALATVAMLQVNTMWFVLPIVYCFSIINLIYATFLPSHIIQLLSQNDFLLFHIGLSIFAYAVCAIATLYAIQLVWIDRHLKAKKPHFSPMMPPLMTVERHFFRLLVSGEVLLTMTLISGTYHLMQAITPDNIHKGAFSLLGWLVFGLAIWGYKQYRWRGKKMIIYAISGMILLTIAYFGSRLIV</sequence>
<dbReference type="OrthoDB" id="9780793at2"/>
<evidence type="ECO:0000256" key="1">
    <source>
        <dbReference type="SAM" id="Phobius"/>
    </source>
</evidence>
<feature type="transmembrane region" description="Helical" evidence="1">
    <location>
        <begin position="215"/>
        <end position="232"/>
    </location>
</feature>
<organism evidence="3 4">
    <name type="scientific">Aggregatibacter aphrophilus ATCC 33389</name>
    <dbReference type="NCBI Taxonomy" id="985008"/>
    <lineage>
        <taxon>Bacteria</taxon>
        <taxon>Pseudomonadati</taxon>
        <taxon>Pseudomonadota</taxon>
        <taxon>Gammaproteobacteria</taxon>
        <taxon>Pasteurellales</taxon>
        <taxon>Pasteurellaceae</taxon>
        <taxon>Aggregatibacter</taxon>
    </lineage>
</organism>
<name>A0A448F5Z5_AGGAP</name>
<dbReference type="InterPro" id="IPR052372">
    <property type="entry name" value="YpjD/HemX"/>
</dbReference>
<keyword evidence="1" id="KW-0472">Membrane</keyword>
<dbReference type="PANTHER" id="PTHR38034:SF1">
    <property type="entry name" value="INNER MEMBRANE PROTEIN YPJD"/>
    <property type="match status" value="1"/>
</dbReference>
<proteinExistence type="predicted"/>
<dbReference type="PANTHER" id="PTHR38034">
    <property type="entry name" value="INNER MEMBRANE PROTEIN YPJD"/>
    <property type="match status" value="1"/>
</dbReference>
<feature type="transmembrane region" description="Helical" evidence="1">
    <location>
        <begin position="244"/>
        <end position="263"/>
    </location>
</feature>
<dbReference type="GO" id="GO:0017004">
    <property type="term" value="P:cytochrome complex assembly"/>
    <property type="evidence" value="ECO:0007669"/>
    <property type="project" value="InterPro"/>
</dbReference>
<feature type="transmembrane region" description="Helical" evidence="1">
    <location>
        <begin position="6"/>
        <end position="25"/>
    </location>
</feature>
<dbReference type="GO" id="GO:0005886">
    <property type="term" value="C:plasma membrane"/>
    <property type="evidence" value="ECO:0007669"/>
    <property type="project" value="TreeGrafter"/>
</dbReference>
<dbReference type="Proteomes" id="UP000272690">
    <property type="component" value="Chromosome"/>
</dbReference>
<reference evidence="3 4" key="1">
    <citation type="submission" date="2018-12" db="EMBL/GenBank/DDBJ databases">
        <authorList>
            <consortium name="Pathogen Informatics"/>
        </authorList>
    </citation>
    <scope>NUCLEOTIDE SEQUENCE [LARGE SCALE GENOMIC DNA]</scope>
    <source>
        <strain evidence="3 4">NCTC5906</strain>
    </source>
</reference>
<evidence type="ECO:0000313" key="3">
    <source>
        <dbReference type="EMBL" id="VEF40740.1"/>
    </source>
</evidence>
<dbReference type="RefSeq" id="WP_012771754.1">
    <property type="nucleotide sequence ID" value="NZ_AEWB02000022.1"/>
</dbReference>
<dbReference type="EMBL" id="LR134327">
    <property type="protein sequence ID" value="VEF40740.1"/>
    <property type="molecule type" value="Genomic_DNA"/>
</dbReference>
<gene>
    <name evidence="3" type="primary">ypjD</name>
    <name evidence="3" type="ORF">NCTC5906_00096</name>
</gene>